<keyword evidence="2" id="KW-1185">Reference proteome</keyword>
<reference evidence="2" key="1">
    <citation type="journal article" date="2017" name="Genome Biol.">
        <title>Comparative genomics reveals high biological diversity and specific adaptations in the industrially and medically important fungal genus Aspergillus.</title>
        <authorList>
            <person name="de Vries R.P."/>
            <person name="Riley R."/>
            <person name="Wiebenga A."/>
            <person name="Aguilar-Osorio G."/>
            <person name="Amillis S."/>
            <person name="Uchima C.A."/>
            <person name="Anderluh G."/>
            <person name="Asadollahi M."/>
            <person name="Askin M."/>
            <person name="Barry K."/>
            <person name="Battaglia E."/>
            <person name="Bayram O."/>
            <person name="Benocci T."/>
            <person name="Braus-Stromeyer S.A."/>
            <person name="Caldana C."/>
            <person name="Canovas D."/>
            <person name="Cerqueira G.C."/>
            <person name="Chen F."/>
            <person name="Chen W."/>
            <person name="Choi C."/>
            <person name="Clum A."/>
            <person name="Dos Santos R.A."/>
            <person name="Damasio A.R."/>
            <person name="Diallinas G."/>
            <person name="Emri T."/>
            <person name="Fekete E."/>
            <person name="Flipphi M."/>
            <person name="Freyberg S."/>
            <person name="Gallo A."/>
            <person name="Gournas C."/>
            <person name="Habgood R."/>
            <person name="Hainaut M."/>
            <person name="Harispe M.L."/>
            <person name="Henrissat B."/>
            <person name="Hilden K.S."/>
            <person name="Hope R."/>
            <person name="Hossain A."/>
            <person name="Karabika E."/>
            <person name="Karaffa L."/>
            <person name="Karanyi Z."/>
            <person name="Krasevec N."/>
            <person name="Kuo A."/>
            <person name="Kusch H."/>
            <person name="LaButti K."/>
            <person name="Lagendijk E.L."/>
            <person name="Lapidus A."/>
            <person name="Levasseur A."/>
            <person name="Lindquist E."/>
            <person name="Lipzen A."/>
            <person name="Logrieco A.F."/>
            <person name="MacCabe A."/>
            <person name="Maekelae M.R."/>
            <person name="Malavazi I."/>
            <person name="Melin P."/>
            <person name="Meyer V."/>
            <person name="Mielnichuk N."/>
            <person name="Miskei M."/>
            <person name="Molnar A.P."/>
            <person name="Mule G."/>
            <person name="Ngan C.Y."/>
            <person name="Orejas M."/>
            <person name="Orosz E."/>
            <person name="Ouedraogo J.P."/>
            <person name="Overkamp K.M."/>
            <person name="Park H.-S."/>
            <person name="Perrone G."/>
            <person name="Piumi F."/>
            <person name="Punt P.J."/>
            <person name="Ram A.F."/>
            <person name="Ramon A."/>
            <person name="Rauscher S."/>
            <person name="Record E."/>
            <person name="Riano-Pachon D.M."/>
            <person name="Robert V."/>
            <person name="Roehrig J."/>
            <person name="Ruller R."/>
            <person name="Salamov A."/>
            <person name="Salih N.S."/>
            <person name="Samson R.A."/>
            <person name="Sandor E."/>
            <person name="Sanguinetti M."/>
            <person name="Schuetze T."/>
            <person name="Sepcic K."/>
            <person name="Shelest E."/>
            <person name="Sherlock G."/>
            <person name="Sophianopoulou V."/>
            <person name="Squina F.M."/>
            <person name="Sun H."/>
            <person name="Susca A."/>
            <person name="Todd R.B."/>
            <person name="Tsang A."/>
            <person name="Unkles S.E."/>
            <person name="van de Wiele N."/>
            <person name="van Rossen-Uffink D."/>
            <person name="Oliveira J.V."/>
            <person name="Vesth T.C."/>
            <person name="Visser J."/>
            <person name="Yu J.-H."/>
            <person name="Zhou M."/>
            <person name="Andersen M.R."/>
            <person name="Archer D.B."/>
            <person name="Baker S.E."/>
            <person name="Benoit I."/>
            <person name="Brakhage A.A."/>
            <person name="Braus G.H."/>
            <person name="Fischer R."/>
            <person name="Frisvad J.C."/>
            <person name="Goldman G.H."/>
            <person name="Houbraken J."/>
            <person name="Oakley B."/>
            <person name="Pocsi I."/>
            <person name="Scazzocchio C."/>
            <person name="Seiboth B."/>
            <person name="vanKuyk P.A."/>
            <person name="Wortman J."/>
            <person name="Dyer P.S."/>
            <person name="Grigoriev I.V."/>
        </authorList>
    </citation>
    <scope>NUCLEOTIDE SEQUENCE [LARGE SCALE GENOMIC DNA]</scope>
    <source>
        <strain evidence="2">CBS 506.65</strain>
    </source>
</reference>
<dbReference type="AlphaFoldDB" id="A0A1L9SAZ5"/>
<dbReference type="RefSeq" id="XP_022578831.1">
    <property type="nucleotide sequence ID" value="XM_022726017.1"/>
</dbReference>
<evidence type="ECO:0000313" key="2">
    <source>
        <dbReference type="Proteomes" id="UP000184188"/>
    </source>
</evidence>
<accession>A0A1L9SAZ5</accession>
<dbReference type="Proteomes" id="UP000184188">
    <property type="component" value="Unassembled WGS sequence"/>
</dbReference>
<organism evidence="1 2">
    <name type="scientific">Penicilliopsis zonata CBS 506.65</name>
    <dbReference type="NCBI Taxonomy" id="1073090"/>
    <lineage>
        <taxon>Eukaryota</taxon>
        <taxon>Fungi</taxon>
        <taxon>Dikarya</taxon>
        <taxon>Ascomycota</taxon>
        <taxon>Pezizomycotina</taxon>
        <taxon>Eurotiomycetes</taxon>
        <taxon>Eurotiomycetidae</taxon>
        <taxon>Eurotiales</taxon>
        <taxon>Aspergillaceae</taxon>
        <taxon>Penicilliopsis</taxon>
    </lineage>
</organism>
<dbReference type="STRING" id="1073090.A0A1L9SAZ5"/>
<dbReference type="VEuPathDB" id="FungiDB:ASPZODRAFT_153784"/>
<gene>
    <name evidence="1" type="ORF">ASPZODRAFT_153784</name>
</gene>
<evidence type="ECO:0000313" key="1">
    <source>
        <dbReference type="EMBL" id="OJJ44321.1"/>
    </source>
</evidence>
<dbReference type="EMBL" id="KV878348">
    <property type="protein sequence ID" value="OJJ44321.1"/>
    <property type="molecule type" value="Genomic_DNA"/>
</dbReference>
<protein>
    <submittedName>
        <fullName evidence="1">Uncharacterized protein</fullName>
    </submittedName>
</protein>
<proteinExistence type="predicted"/>
<dbReference type="GeneID" id="34612481"/>
<name>A0A1L9SAZ5_9EURO</name>
<dbReference type="OrthoDB" id="5272500at2759"/>
<sequence>MSDTSPFHIARKDEENLERNEAFQAIRDHLKRQELGMDAPSFCSFHRHACSTEDQAVFRLHRDIIHTLFLPLFVLHTQASQIASRTLPSQRASEPERAFRGEARSAYAWLHCILTEEHDWYMTERCPACIVLHILHSEPTIRFVAVACMLSDRFQDLELAATKQQLPAFDFWLDALESAVREDPFWGHAFWPDIEYRACGLADAVKQLMLQCRELQAGNPPVQPASSVCKTTVSYRRETTVCTIPLKPSSFARKQLRMTREEQKFLLR</sequence>